<name>A0A7W8QJU0_9ACTN</name>
<keyword evidence="3" id="KW-0285">Flavoprotein</keyword>
<dbReference type="GO" id="GO:0016614">
    <property type="term" value="F:oxidoreductase activity, acting on CH-OH group of donors"/>
    <property type="evidence" value="ECO:0007669"/>
    <property type="project" value="InterPro"/>
</dbReference>
<dbReference type="EMBL" id="JACHDB010000001">
    <property type="protein sequence ID" value="MBB5431085.1"/>
    <property type="molecule type" value="Genomic_DNA"/>
</dbReference>
<dbReference type="InterPro" id="IPR007867">
    <property type="entry name" value="GMC_OxRtase_C"/>
</dbReference>
<proteinExistence type="inferred from homology"/>
<comment type="caution">
    <text evidence="7">The sequence shown here is derived from an EMBL/GenBank/DDBJ whole genome shotgun (WGS) entry which is preliminary data.</text>
</comment>
<gene>
    <name evidence="7" type="ORF">HDA36_001169</name>
</gene>
<dbReference type="RefSeq" id="WP_312893501.1">
    <property type="nucleotide sequence ID" value="NZ_BAAAJD010000158.1"/>
</dbReference>
<evidence type="ECO:0000259" key="6">
    <source>
        <dbReference type="Pfam" id="PF05199"/>
    </source>
</evidence>
<dbReference type="InterPro" id="IPR051473">
    <property type="entry name" value="P2Ox-like"/>
</dbReference>
<keyword evidence="5" id="KW-0560">Oxidoreductase</keyword>
<keyword evidence="8" id="KW-1185">Reference proteome</keyword>
<evidence type="ECO:0000256" key="2">
    <source>
        <dbReference type="ARBA" id="ARBA00010790"/>
    </source>
</evidence>
<dbReference type="PANTHER" id="PTHR42784">
    <property type="entry name" value="PYRANOSE 2-OXIDASE"/>
    <property type="match status" value="1"/>
</dbReference>
<dbReference type="Pfam" id="PF05199">
    <property type="entry name" value="GMC_oxred_C"/>
    <property type="match status" value="1"/>
</dbReference>
<reference evidence="7 8" key="1">
    <citation type="submission" date="2020-08" db="EMBL/GenBank/DDBJ databases">
        <title>Sequencing the genomes of 1000 actinobacteria strains.</title>
        <authorList>
            <person name="Klenk H.-P."/>
        </authorList>
    </citation>
    <scope>NUCLEOTIDE SEQUENCE [LARGE SCALE GENOMIC DNA]</scope>
    <source>
        <strain evidence="7 8">DSM 44551</strain>
    </source>
</reference>
<evidence type="ECO:0000256" key="5">
    <source>
        <dbReference type="ARBA" id="ARBA00023002"/>
    </source>
</evidence>
<evidence type="ECO:0000256" key="4">
    <source>
        <dbReference type="ARBA" id="ARBA00022827"/>
    </source>
</evidence>
<sequence>MSEHVQPPPRAAEGTTMLDLEEVPAATAPPPTAALDPVAAHYCATLDQVKEKTYDVVVVGGGAVGAAIARALLRKDGTRRALRVLVLEKGPFLLPEHVQNLAPQYQRLIAKAVAKPWRLDPGTTFDLAPQVPYIGGRALFWSTWIPRPAREQMPGWPERVLKELDEKKYWERAERLMGAVRPGRMGPEFTAFQPRLLQRLLDRLGEIDHFLAYDDPDALEVPLAAKATTSTLGYRKFSPVPLLLEAAEAFPDRIDLVTGCEVEEIGHEQNGKHRTATTLKTSQGALGLKGARLVLANGVVEPTGLLLTSFPKELPDFAGTNLGGHVASWFSARVPRHAWKGLGSTLQIGCAYLKGRVEEYSRDFHVHLMGASNPEPDTATADLYRLIPDSFDQEFLAQLSSADHIGFLVHCLGEWRGGRKAADGSRVRVDKGRTVLTIKPTSEDVKLRSEMDGAAQRLVTEVLAANVPGGEIEYWHPGTGTAPGSWRKSLPPGRLKDALVHESGTLWMGEDPKESVTTLDCRLHGVDNLYVGGAATFPTSGSWNPTLTAVALGRRLADHLLEGARR</sequence>
<comment type="similarity">
    <text evidence="2">Belongs to the GMC oxidoreductase family.</text>
</comment>
<protein>
    <recommendedName>
        <fullName evidence="6">Glucose-methanol-choline oxidoreductase C-terminal domain-containing protein</fullName>
    </recommendedName>
</protein>
<evidence type="ECO:0000256" key="3">
    <source>
        <dbReference type="ARBA" id="ARBA00022630"/>
    </source>
</evidence>
<dbReference type="PANTHER" id="PTHR42784:SF1">
    <property type="entry name" value="PYRANOSE 2-OXIDASE"/>
    <property type="match status" value="1"/>
</dbReference>
<organism evidence="7 8">
    <name type="scientific">Nocardiopsis composta</name>
    <dbReference type="NCBI Taxonomy" id="157465"/>
    <lineage>
        <taxon>Bacteria</taxon>
        <taxon>Bacillati</taxon>
        <taxon>Actinomycetota</taxon>
        <taxon>Actinomycetes</taxon>
        <taxon>Streptosporangiales</taxon>
        <taxon>Nocardiopsidaceae</taxon>
        <taxon>Nocardiopsis</taxon>
    </lineage>
</organism>
<accession>A0A7W8QJU0</accession>
<dbReference type="Proteomes" id="UP000572635">
    <property type="component" value="Unassembled WGS sequence"/>
</dbReference>
<dbReference type="AlphaFoldDB" id="A0A7W8QJU0"/>
<dbReference type="InterPro" id="IPR036188">
    <property type="entry name" value="FAD/NAD-bd_sf"/>
</dbReference>
<dbReference type="SUPFAM" id="SSF51905">
    <property type="entry name" value="FAD/NAD(P)-binding domain"/>
    <property type="match status" value="1"/>
</dbReference>
<evidence type="ECO:0000313" key="8">
    <source>
        <dbReference type="Proteomes" id="UP000572635"/>
    </source>
</evidence>
<feature type="domain" description="Glucose-methanol-choline oxidoreductase C-terminal" evidence="6">
    <location>
        <begin position="498"/>
        <end position="553"/>
    </location>
</feature>
<comment type="cofactor">
    <cofactor evidence="1">
        <name>FAD</name>
        <dbReference type="ChEBI" id="CHEBI:57692"/>
    </cofactor>
</comment>
<dbReference type="Gene3D" id="3.50.50.60">
    <property type="entry name" value="FAD/NAD(P)-binding domain"/>
    <property type="match status" value="2"/>
</dbReference>
<keyword evidence="4" id="KW-0274">FAD</keyword>
<evidence type="ECO:0000256" key="1">
    <source>
        <dbReference type="ARBA" id="ARBA00001974"/>
    </source>
</evidence>
<evidence type="ECO:0000313" key="7">
    <source>
        <dbReference type="EMBL" id="MBB5431085.1"/>
    </source>
</evidence>